<evidence type="ECO:0000256" key="9">
    <source>
        <dbReference type="ARBA" id="ARBA00023157"/>
    </source>
</evidence>
<dbReference type="EMBL" id="CM035418">
    <property type="protein sequence ID" value="KAH7420432.1"/>
    <property type="molecule type" value="Genomic_DNA"/>
</dbReference>
<dbReference type="SUPFAM" id="SSF48113">
    <property type="entry name" value="Heme-dependent peroxidases"/>
    <property type="match status" value="1"/>
</dbReference>
<dbReference type="GO" id="GO:0140825">
    <property type="term" value="F:lactoperoxidase activity"/>
    <property type="evidence" value="ECO:0007669"/>
    <property type="project" value="UniProtKB-EC"/>
</dbReference>
<feature type="domain" description="Plant heme peroxidase family profile" evidence="17">
    <location>
        <begin position="43"/>
        <end position="333"/>
    </location>
</feature>
<evidence type="ECO:0000256" key="7">
    <source>
        <dbReference type="ARBA" id="ARBA00022729"/>
    </source>
</evidence>
<dbReference type="InterPro" id="IPR000823">
    <property type="entry name" value="Peroxidase_pln"/>
</dbReference>
<evidence type="ECO:0000256" key="11">
    <source>
        <dbReference type="PIRSR" id="PIRSR600823-1"/>
    </source>
</evidence>
<feature type="binding site" evidence="13">
    <location>
        <position position="254"/>
    </location>
    <ligand>
        <name>Ca(2+)</name>
        <dbReference type="ChEBI" id="CHEBI:29108"/>
        <label>2</label>
    </ligand>
</feature>
<feature type="binding site" description="axial binding residue" evidence="13">
    <location>
        <position position="206"/>
    </location>
    <ligand>
        <name>heme b</name>
        <dbReference type="ChEBI" id="CHEBI:60344"/>
    </ligand>
    <ligandPart>
        <name>Fe</name>
        <dbReference type="ChEBI" id="CHEBI:18248"/>
    </ligandPart>
</feature>
<keyword evidence="5 16" id="KW-0349">Heme</keyword>
<feature type="binding site" evidence="13">
    <location>
        <position position="90"/>
    </location>
    <ligand>
        <name>Ca(2+)</name>
        <dbReference type="ChEBI" id="CHEBI:29108"/>
        <label>1</label>
    </ligand>
</feature>
<evidence type="ECO:0000256" key="12">
    <source>
        <dbReference type="PIRSR" id="PIRSR600823-2"/>
    </source>
</evidence>
<evidence type="ECO:0000256" key="16">
    <source>
        <dbReference type="RuleBase" id="RU362060"/>
    </source>
</evidence>
<feature type="disulfide bond" evidence="15">
    <location>
        <begin position="134"/>
        <end position="329"/>
    </location>
</feature>
<feature type="site" description="Transition state stabilizer" evidence="14">
    <location>
        <position position="76"/>
    </location>
</feature>
<keyword evidence="13 16" id="KW-0106">Calcium</keyword>
<keyword evidence="9 15" id="KW-1015">Disulfide bond</keyword>
<organism evidence="18 19">
    <name type="scientific">Ceratopteris richardii</name>
    <name type="common">Triangle waterfern</name>
    <dbReference type="NCBI Taxonomy" id="49495"/>
    <lineage>
        <taxon>Eukaryota</taxon>
        <taxon>Viridiplantae</taxon>
        <taxon>Streptophyta</taxon>
        <taxon>Embryophyta</taxon>
        <taxon>Tracheophyta</taxon>
        <taxon>Polypodiopsida</taxon>
        <taxon>Polypodiidae</taxon>
        <taxon>Polypodiales</taxon>
        <taxon>Pteridineae</taxon>
        <taxon>Pteridaceae</taxon>
        <taxon>Parkerioideae</taxon>
        <taxon>Ceratopteris</taxon>
    </lineage>
</organism>
<evidence type="ECO:0000256" key="1">
    <source>
        <dbReference type="ARBA" id="ARBA00000189"/>
    </source>
</evidence>
<evidence type="ECO:0000256" key="2">
    <source>
        <dbReference type="ARBA" id="ARBA00002322"/>
    </source>
</evidence>
<feature type="binding site" evidence="13">
    <location>
        <position position="86"/>
    </location>
    <ligand>
        <name>Ca(2+)</name>
        <dbReference type="ChEBI" id="CHEBI:29108"/>
        <label>1</label>
    </ligand>
</feature>
<dbReference type="GO" id="GO:0020037">
    <property type="term" value="F:heme binding"/>
    <property type="evidence" value="ECO:0007669"/>
    <property type="project" value="UniProtKB-UniRule"/>
</dbReference>
<dbReference type="GO" id="GO:0042744">
    <property type="term" value="P:hydrogen peroxide catabolic process"/>
    <property type="evidence" value="ECO:0007669"/>
    <property type="project" value="UniProtKB-KW"/>
</dbReference>
<dbReference type="PRINTS" id="PR00461">
    <property type="entry name" value="PLPEROXIDASE"/>
</dbReference>
<keyword evidence="19" id="KW-1185">Reference proteome</keyword>
<reference evidence="18" key="1">
    <citation type="submission" date="2021-08" db="EMBL/GenBank/DDBJ databases">
        <title>WGS assembly of Ceratopteris richardii.</title>
        <authorList>
            <person name="Marchant D.B."/>
            <person name="Chen G."/>
            <person name="Jenkins J."/>
            <person name="Shu S."/>
            <person name="Leebens-Mack J."/>
            <person name="Grimwood J."/>
            <person name="Schmutz J."/>
            <person name="Soltis P."/>
            <person name="Soltis D."/>
            <person name="Chen Z.-H."/>
        </authorList>
    </citation>
    <scope>NUCLEOTIDE SEQUENCE</scope>
    <source>
        <strain evidence="18">Whitten #5841</strain>
        <tissue evidence="18">Leaf</tissue>
    </source>
</reference>
<evidence type="ECO:0000256" key="10">
    <source>
        <dbReference type="ARBA" id="ARBA00023324"/>
    </source>
</evidence>
<dbReference type="InterPro" id="IPR010255">
    <property type="entry name" value="Haem_peroxidase_sf"/>
</dbReference>
<feature type="binding site" evidence="13">
    <location>
        <position position="207"/>
    </location>
    <ligand>
        <name>Ca(2+)</name>
        <dbReference type="ChEBI" id="CHEBI:29108"/>
        <label>2</label>
    </ligand>
</feature>
<dbReference type="EC" id="1.11.1.7" evidence="3 16"/>
<feature type="binding site" evidence="13">
    <location>
        <position position="81"/>
    </location>
    <ligand>
        <name>Ca(2+)</name>
        <dbReference type="ChEBI" id="CHEBI:29108"/>
        <label>1</label>
    </ligand>
</feature>
<dbReference type="PRINTS" id="PR00458">
    <property type="entry name" value="PEROXIDASE"/>
</dbReference>
<protein>
    <recommendedName>
        <fullName evidence="3 16">Peroxidase</fullName>
        <ecNumber evidence="3 16">1.11.1.7</ecNumber>
    </recommendedName>
</protein>
<feature type="binding site" evidence="13">
    <location>
        <position position="88"/>
    </location>
    <ligand>
        <name>Ca(2+)</name>
        <dbReference type="ChEBI" id="CHEBI:29108"/>
        <label>1</label>
    </ligand>
</feature>
<name>A0A8T2TD29_CERRI</name>
<accession>A0A8T2TD29</accession>
<proteinExistence type="inferred from homology"/>
<dbReference type="AlphaFoldDB" id="A0A8T2TD29"/>
<comment type="caution">
    <text evidence="18">The sequence shown here is derived from an EMBL/GenBank/DDBJ whole genome shotgun (WGS) entry which is preliminary data.</text>
</comment>
<feature type="active site" description="Proton acceptor" evidence="11">
    <location>
        <position position="80"/>
    </location>
</feature>
<evidence type="ECO:0000256" key="4">
    <source>
        <dbReference type="ARBA" id="ARBA00022559"/>
    </source>
</evidence>
<feature type="binding site" evidence="13">
    <location>
        <position position="102"/>
    </location>
    <ligand>
        <name>Ca(2+)</name>
        <dbReference type="ChEBI" id="CHEBI:29108"/>
        <label>1</label>
    </ligand>
</feature>
<evidence type="ECO:0000259" key="17">
    <source>
        <dbReference type="PROSITE" id="PS50873"/>
    </source>
</evidence>
<keyword evidence="16" id="KW-0560">Oxidoreductase</keyword>
<dbReference type="Gene3D" id="1.10.520.10">
    <property type="match status" value="1"/>
</dbReference>
<dbReference type="GO" id="GO:0046872">
    <property type="term" value="F:metal ion binding"/>
    <property type="evidence" value="ECO:0007669"/>
    <property type="project" value="UniProtKB-UniRule"/>
</dbReference>
<evidence type="ECO:0000256" key="8">
    <source>
        <dbReference type="ARBA" id="ARBA00023004"/>
    </source>
</evidence>
<dbReference type="Gene3D" id="1.10.420.10">
    <property type="entry name" value="Peroxidase, domain 2"/>
    <property type="match status" value="1"/>
</dbReference>
<evidence type="ECO:0000313" key="19">
    <source>
        <dbReference type="Proteomes" id="UP000825935"/>
    </source>
</evidence>
<evidence type="ECO:0000256" key="14">
    <source>
        <dbReference type="PIRSR" id="PIRSR600823-4"/>
    </source>
</evidence>
<evidence type="ECO:0000256" key="6">
    <source>
        <dbReference type="ARBA" id="ARBA00022723"/>
    </source>
</evidence>
<dbReference type="InterPro" id="IPR033905">
    <property type="entry name" value="Secretory_peroxidase"/>
</dbReference>
<feature type="binding site" evidence="13">
    <location>
        <position position="261"/>
    </location>
    <ligand>
        <name>Ca(2+)</name>
        <dbReference type="ChEBI" id="CHEBI:29108"/>
        <label>2</label>
    </ligand>
</feature>
<dbReference type="PANTHER" id="PTHR31517:SF81">
    <property type="entry name" value="PEROXIDASE"/>
    <property type="match status" value="1"/>
</dbReference>
<comment type="subcellular location">
    <subcellularLocation>
        <location evidence="16">Secreted</location>
    </subcellularLocation>
</comment>
<feature type="disulfide bond" evidence="15">
    <location>
        <begin position="82"/>
        <end position="87"/>
    </location>
</feature>
<evidence type="ECO:0000256" key="3">
    <source>
        <dbReference type="ARBA" id="ARBA00012313"/>
    </source>
</evidence>
<gene>
    <name evidence="18" type="ORF">KP509_13G007500</name>
</gene>
<dbReference type="GO" id="GO:0005576">
    <property type="term" value="C:extracellular region"/>
    <property type="evidence" value="ECO:0007669"/>
    <property type="project" value="UniProtKB-SubCell"/>
</dbReference>
<dbReference type="OMA" id="FWSESHE"/>
<dbReference type="Proteomes" id="UP000825935">
    <property type="component" value="Chromosome 13"/>
</dbReference>
<dbReference type="GO" id="GO:0006979">
    <property type="term" value="P:response to oxidative stress"/>
    <property type="evidence" value="ECO:0007669"/>
    <property type="project" value="UniProtKB-UniRule"/>
</dbReference>
<dbReference type="PANTHER" id="PTHR31517">
    <property type="match status" value="1"/>
</dbReference>
<dbReference type="InterPro" id="IPR002016">
    <property type="entry name" value="Haem_peroxidase"/>
</dbReference>
<evidence type="ECO:0000256" key="13">
    <source>
        <dbReference type="PIRSR" id="PIRSR600823-3"/>
    </source>
</evidence>
<comment type="cofactor">
    <cofactor evidence="13 16">
        <name>Ca(2+)</name>
        <dbReference type="ChEBI" id="CHEBI:29108"/>
    </cofactor>
    <text evidence="13 16">Binds 2 calcium ions per subunit.</text>
</comment>
<keyword evidence="16" id="KW-0964">Secreted</keyword>
<comment type="similarity">
    <text evidence="16">Belongs to the peroxidase family. Classical plant (class III) peroxidase subfamily.</text>
</comment>
<comment type="cofactor">
    <cofactor evidence="13 16">
        <name>heme b</name>
        <dbReference type="ChEBI" id="CHEBI:60344"/>
    </cofactor>
    <text evidence="13 16">Binds 1 heme b (iron(II)-protoporphyrin IX) group per subunit.</text>
</comment>
<dbReference type="CDD" id="cd00693">
    <property type="entry name" value="secretory_peroxidase"/>
    <property type="match status" value="1"/>
</dbReference>
<keyword evidence="8 13" id="KW-0408">Iron</keyword>
<dbReference type="PROSITE" id="PS50873">
    <property type="entry name" value="PEROXIDASE_4"/>
    <property type="match status" value="1"/>
</dbReference>
<dbReference type="FunFam" id="1.10.420.10:FF:000007">
    <property type="entry name" value="Peroxidase"/>
    <property type="match status" value="1"/>
</dbReference>
<dbReference type="Pfam" id="PF00141">
    <property type="entry name" value="peroxidase"/>
    <property type="match status" value="1"/>
</dbReference>
<feature type="binding site" evidence="13">
    <location>
        <position position="84"/>
    </location>
    <ligand>
        <name>Ca(2+)</name>
        <dbReference type="ChEBI" id="CHEBI:29108"/>
        <label>1</label>
    </ligand>
</feature>
<feature type="disulfide bond" evidence="15">
    <location>
        <begin position="49"/>
        <end position="128"/>
    </location>
</feature>
<keyword evidence="6 13" id="KW-0479">Metal-binding</keyword>
<dbReference type="OrthoDB" id="2113341at2759"/>
<evidence type="ECO:0000313" key="18">
    <source>
        <dbReference type="EMBL" id="KAH7420432.1"/>
    </source>
</evidence>
<evidence type="ECO:0000256" key="15">
    <source>
        <dbReference type="PIRSR" id="PIRSR600823-5"/>
    </source>
</evidence>
<feature type="disulfide bond" evidence="15">
    <location>
        <begin position="213"/>
        <end position="240"/>
    </location>
</feature>
<sequence length="334" mass="34927">MQLACVLQSAMHGVIYKVFVCCLVYAFALLVQPAASQLLGGNDFYASSCPNVESIVRNVARASFSQDATAPAAMCRLAFHDCQVNGCDASILLDSGSDGTAELQAPANLGIRRLDIIDNAKQQVEAQCPGTVSCADILAMVARDAVAFAGGPDIRIPLGRLDGFDTSANLAQSTLPPPSSSADNVLALFGGMGMDPEESVAILGSHTLGVAHCTNFADRLYPVPDPRLTVLMASALQARCPAGAFSNDATANLDTSAVTFDNSYFSNLVNGRGLLDVDANLATDPATASIVLNFANNQDAFFAAFSSAFVKLTSFRVLSGPQGEVRLNCHFSNS</sequence>
<comment type="catalytic activity">
    <reaction evidence="1 16">
        <text>2 a phenolic donor + H2O2 = 2 a phenolic radical donor + 2 H2O</text>
        <dbReference type="Rhea" id="RHEA:56136"/>
        <dbReference type="ChEBI" id="CHEBI:15377"/>
        <dbReference type="ChEBI" id="CHEBI:16240"/>
        <dbReference type="ChEBI" id="CHEBI:139520"/>
        <dbReference type="ChEBI" id="CHEBI:139521"/>
        <dbReference type="EC" id="1.11.1.7"/>
    </reaction>
</comment>
<keyword evidence="7" id="KW-0732">Signal</keyword>
<evidence type="ECO:0000256" key="5">
    <source>
        <dbReference type="ARBA" id="ARBA00022617"/>
    </source>
</evidence>
<keyword evidence="4 16" id="KW-0575">Peroxidase</keyword>
<keyword evidence="10 16" id="KW-0376">Hydrogen peroxide</keyword>
<dbReference type="FunFam" id="1.10.520.10:FF:000008">
    <property type="entry name" value="Peroxidase"/>
    <property type="match status" value="1"/>
</dbReference>
<comment type="function">
    <text evidence="2">Removal of H(2)O(2), oxidation of toxic reductants, biosynthesis and degradation of lignin, suberization, auxin catabolism, response to environmental stresses such as wounding, pathogen attack and oxidative stress. These functions might be dependent on each isozyme/isoform in each plant tissue.</text>
</comment>
<feature type="binding site" evidence="12">
    <location>
        <position position="176"/>
    </location>
    <ligand>
        <name>substrate</name>
    </ligand>
</feature>